<organism evidence="6 7">
    <name type="scientific">Lolliginicoccus lacisalsi</name>
    <dbReference type="NCBI Taxonomy" id="2742202"/>
    <lineage>
        <taxon>Bacteria</taxon>
        <taxon>Bacillati</taxon>
        <taxon>Actinomycetota</taxon>
        <taxon>Actinomycetes</taxon>
        <taxon>Mycobacteriales</taxon>
        <taxon>Hoyosellaceae</taxon>
        <taxon>Lolliginicoccus</taxon>
    </lineage>
</organism>
<dbReference type="Gene3D" id="1.10.357.10">
    <property type="entry name" value="Tetracycline Repressor, domain 2"/>
    <property type="match status" value="1"/>
</dbReference>
<proteinExistence type="predicted"/>
<dbReference type="PROSITE" id="PS50977">
    <property type="entry name" value="HTH_TETR_2"/>
    <property type="match status" value="1"/>
</dbReference>
<dbReference type="GO" id="GO:0003700">
    <property type="term" value="F:DNA-binding transcription factor activity"/>
    <property type="evidence" value="ECO:0007669"/>
    <property type="project" value="TreeGrafter"/>
</dbReference>
<reference evidence="6" key="1">
    <citation type="submission" date="2020-09" db="EMBL/GenBank/DDBJ databases">
        <title>Hoyosella lacisalsi sp. nov., a halotolerant actinobacterium isolated from soil of Lake Gudzhirganskoe.</title>
        <authorList>
            <person name="Yang Q."/>
            <person name="Guo P.Y."/>
            <person name="Liu S.W."/>
            <person name="Li F.N."/>
            <person name="Sun C.H."/>
        </authorList>
    </citation>
    <scope>NUCLEOTIDE SEQUENCE</scope>
    <source>
        <strain evidence="6">G463</strain>
    </source>
</reference>
<gene>
    <name evidence="6" type="ORF">HT102_07010</name>
</gene>
<dbReference type="InterPro" id="IPR001647">
    <property type="entry name" value="HTH_TetR"/>
</dbReference>
<dbReference type="Gene3D" id="1.10.10.60">
    <property type="entry name" value="Homeodomain-like"/>
    <property type="match status" value="1"/>
</dbReference>
<dbReference type="Proteomes" id="UP000642993">
    <property type="component" value="Unassembled WGS sequence"/>
</dbReference>
<dbReference type="EMBL" id="JACYWE010000003">
    <property type="protein sequence ID" value="MBD8506229.1"/>
    <property type="molecule type" value="Genomic_DNA"/>
</dbReference>
<evidence type="ECO:0000256" key="3">
    <source>
        <dbReference type="ARBA" id="ARBA00023163"/>
    </source>
</evidence>
<dbReference type="AlphaFoldDB" id="A0A927JBG6"/>
<dbReference type="PANTHER" id="PTHR30055">
    <property type="entry name" value="HTH-TYPE TRANSCRIPTIONAL REGULATOR RUTR"/>
    <property type="match status" value="1"/>
</dbReference>
<dbReference type="GO" id="GO:0000976">
    <property type="term" value="F:transcription cis-regulatory region binding"/>
    <property type="evidence" value="ECO:0007669"/>
    <property type="project" value="TreeGrafter"/>
</dbReference>
<evidence type="ECO:0000313" key="7">
    <source>
        <dbReference type="Proteomes" id="UP000642993"/>
    </source>
</evidence>
<dbReference type="Pfam" id="PF17754">
    <property type="entry name" value="TetR_C_14"/>
    <property type="match status" value="1"/>
</dbReference>
<dbReference type="RefSeq" id="WP_192038681.1">
    <property type="nucleotide sequence ID" value="NZ_JACYWE010000003.1"/>
</dbReference>
<protein>
    <submittedName>
        <fullName evidence="6">TetR family transcriptional regulator</fullName>
    </submittedName>
</protein>
<evidence type="ECO:0000256" key="1">
    <source>
        <dbReference type="ARBA" id="ARBA00023015"/>
    </source>
</evidence>
<evidence type="ECO:0000313" key="6">
    <source>
        <dbReference type="EMBL" id="MBD8506229.1"/>
    </source>
</evidence>
<dbReference type="InterPro" id="IPR050109">
    <property type="entry name" value="HTH-type_TetR-like_transc_reg"/>
</dbReference>
<name>A0A927JBG6_9ACTN</name>
<evidence type="ECO:0000256" key="4">
    <source>
        <dbReference type="PROSITE-ProRule" id="PRU00335"/>
    </source>
</evidence>
<dbReference type="PANTHER" id="PTHR30055:SF234">
    <property type="entry name" value="HTH-TYPE TRANSCRIPTIONAL REGULATOR BETI"/>
    <property type="match status" value="1"/>
</dbReference>
<keyword evidence="7" id="KW-1185">Reference proteome</keyword>
<dbReference type="SUPFAM" id="SSF46689">
    <property type="entry name" value="Homeodomain-like"/>
    <property type="match status" value="1"/>
</dbReference>
<sequence length="204" mass="22311">MSPTTHREPGLRQRKKAEAMRRIQHAALDLFEEQGYQNVTIEQIARAAETSPSSVYRYFGTKEQLVLHDDYDPQLLAFLAAAPGTVVEALEAMRAGMAAIMAGWESGEVDDIARRLRVMLNEDSVHAAMTLQMAEFESLIRSALDARGAAGGAGLRTRMIAAMVVAGLVAAIRHWADTGYDDRLAELLDEAMATIIRAVRAIEG</sequence>
<feature type="DNA-binding region" description="H-T-H motif" evidence="4">
    <location>
        <begin position="40"/>
        <end position="59"/>
    </location>
</feature>
<comment type="caution">
    <text evidence="6">The sequence shown here is derived from an EMBL/GenBank/DDBJ whole genome shotgun (WGS) entry which is preliminary data.</text>
</comment>
<accession>A0A927JBG6</accession>
<dbReference type="InterPro" id="IPR041347">
    <property type="entry name" value="MftR_C"/>
</dbReference>
<feature type="domain" description="HTH tetR-type" evidence="5">
    <location>
        <begin position="17"/>
        <end position="77"/>
    </location>
</feature>
<dbReference type="Pfam" id="PF00440">
    <property type="entry name" value="TetR_N"/>
    <property type="match status" value="1"/>
</dbReference>
<dbReference type="InterPro" id="IPR009057">
    <property type="entry name" value="Homeodomain-like_sf"/>
</dbReference>
<keyword evidence="2 4" id="KW-0238">DNA-binding</keyword>
<dbReference type="PRINTS" id="PR00455">
    <property type="entry name" value="HTHTETR"/>
</dbReference>
<evidence type="ECO:0000259" key="5">
    <source>
        <dbReference type="PROSITE" id="PS50977"/>
    </source>
</evidence>
<keyword evidence="3" id="KW-0804">Transcription</keyword>
<evidence type="ECO:0000256" key="2">
    <source>
        <dbReference type="ARBA" id="ARBA00023125"/>
    </source>
</evidence>
<keyword evidence="1" id="KW-0805">Transcription regulation</keyword>